<feature type="region of interest" description="Disordered" evidence="1">
    <location>
        <begin position="49"/>
        <end position="98"/>
    </location>
</feature>
<sequence>MRGGGEPVVIREPGRGGAESAAQRVRPRDDVPAVSDLLRMHRLVMGAHAGAAARGRAGSGGARRSRPDVDLCSGAPRERGRSSRVSWLPGRPAEWGTTWSARGAPSLVAGGC</sequence>
<name>A0ABV9XVM0_9PSEU</name>
<feature type="region of interest" description="Disordered" evidence="1">
    <location>
        <begin position="1"/>
        <end position="30"/>
    </location>
</feature>
<evidence type="ECO:0000256" key="1">
    <source>
        <dbReference type="SAM" id="MobiDB-lite"/>
    </source>
</evidence>
<dbReference type="RefSeq" id="WP_344034337.1">
    <property type="nucleotide sequence ID" value="NZ_BAAAKE010000001.1"/>
</dbReference>
<comment type="caution">
    <text evidence="2">The sequence shown here is derived from an EMBL/GenBank/DDBJ whole genome shotgun (WGS) entry which is preliminary data.</text>
</comment>
<dbReference type="EMBL" id="JBHSJB010000011">
    <property type="protein sequence ID" value="MFC5054360.1"/>
    <property type="molecule type" value="Genomic_DNA"/>
</dbReference>
<gene>
    <name evidence="2" type="ORF">ACFPFM_11395</name>
</gene>
<protein>
    <submittedName>
        <fullName evidence="2">Uncharacterized protein</fullName>
    </submittedName>
</protein>
<evidence type="ECO:0000313" key="3">
    <source>
        <dbReference type="Proteomes" id="UP001595833"/>
    </source>
</evidence>
<keyword evidence="3" id="KW-1185">Reference proteome</keyword>
<organism evidence="2 3">
    <name type="scientific">Saccharothrix xinjiangensis</name>
    <dbReference type="NCBI Taxonomy" id="204798"/>
    <lineage>
        <taxon>Bacteria</taxon>
        <taxon>Bacillati</taxon>
        <taxon>Actinomycetota</taxon>
        <taxon>Actinomycetes</taxon>
        <taxon>Pseudonocardiales</taxon>
        <taxon>Pseudonocardiaceae</taxon>
        <taxon>Saccharothrix</taxon>
    </lineage>
</organism>
<accession>A0ABV9XVM0</accession>
<dbReference type="Proteomes" id="UP001595833">
    <property type="component" value="Unassembled WGS sequence"/>
</dbReference>
<reference evidence="3" key="1">
    <citation type="journal article" date="2019" name="Int. J. Syst. Evol. Microbiol.">
        <title>The Global Catalogue of Microorganisms (GCM) 10K type strain sequencing project: providing services to taxonomists for standard genome sequencing and annotation.</title>
        <authorList>
            <consortium name="The Broad Institute Genomics Platform"/>
            <consortium name="The Broad Institute Genome Sequencing Center for Infectious Disease"/>
            <person name="Wu L."/>
            <person name="Ma J."/>
        </authorList>
    </citation>
    <scope>NUCLEOTIDE SEQUENCE [LARGE SCALE GENOMIC DNA]</scope>
    <source>
        <strain evidence="3">KCTC 12848</strain>
    </source>
</reference>
<proteinExistence type="predicted"/>
<evidence type="ECO:0000313" key="2">
    <source>
        <dbReference type="EMBL" id="MFC5054360.1"/>
    </source>
</evidence>